<evidence type="ECO:0000259" key="8">
    <source>
        <dbReference type="Pfam" id="PF02771"/>
    </source>
</evidence>
<evidence type="ECO:0000259" key="6">
    <source>
        <dbReference type="Pfam" id="PF00441"/>
    </source>
</evidence>
<evidence type="ECO:0000259" key="7">
    <source>
        <dbReference type="Pfam" id="PF02770"/>
    </source>
</evidence>
<evidence type="ECO:0000256" key="3">
    <source>
        <dbReference type="ARBA" id="ARBA00022630"/>
    </source>
</evidence>
<dbReference type="GeneID" id="56590502"/>
<dbReference type="InterPro" id="IPR013786">
    <property type="entry name" value="AcylCoA_DH/ox_N"/>
</dbReference>
<dbReference type="InterPro" id="IPR046373">
    <property type="entry name" value="Acyl-CoA_Oxase/DH_mid-dom_sf"/>
</dbReference>
<dbReference type="Pfam" id="PF00441">
    <property type="entry name" value="Acyl-CoA_dh_1"/>
    <property type="match status" value="1"/>
</dbReference>
<dbReference type="Pfam" id="PF02770">
    <property type="entry name" value="Acyl-CoA_dh_M"/>
    <property type="match status" value="1"/>
</dbReference>
<feature type="domain" description="Acyl-CoA oxidase/dehydrogenase middle" evidence="7">
    <location>
        <begin position="136"/>
        <end position="212"/>
    </location>
</feature>
<feature type="domain" description="Acyl-CoA dehydrogenase/oxidase N-terminal" evidence="8">
    <location>
        <begin position="7"/>
        <end position="117"/>
    </location>
</feature>
<dbReference type="GO" id="GO:0016937">
    <property type="term" value="F:short-chain fatty acyl-CoA dehydrogenase activity"/>
    <property type="evidence" value="ECO:0007669"/>
    <property type="project" value="UniProtKB-EC"/>
</dbReference>
<feature type="domain" description="Acyl-CoA dehydrogenase/oxidase C-terminal" evidence="6">
    <location>
        <begin position="228"/>
        <end position="374"/>
    </location>
</feature>
<evidence type="ECO:0000313" key="9">
    <source>
        <dbReference type="EMBL" id="SAI70470.1"/>
    </source>
</evidence>
<dbReference type="RefSeq" id="WP_063491931.1">
    <property type="nucleotide sequence ID" value="NZ_CP016340.1"/>
</dbReference>
<dbReference type="PANTHER" id="PTHR43884">
    <property type="entry name" value="ACYL-COA DEHYDROGENASE"/>
    <property type="match status" value="1"/>
</dbReference>
<dbReference type="Pfam" id="PF02771">
    <property type="entry name" value="Acyl-CoA_dh_N"/>
    <property type="match status" value="1"/>
</dbReference>
<dbReference type="GO" id="GO:0050660">
    <property type="term" value="F:flavin adenine dinucleotide binding"/>
    <property type="evidence" value="ECO:0007669"/>
    <property type="project" value="InterPro"/>
</dbReference>
<dbReference type="Gene3D" id="2.40.110.10">
    <property type="entry name" value="Butyryl-CoA Dehydrogenase, subunit A, domain 2"/>
    <property type="match status" value="1"/>
</dbReference>
<evidence type="ECO:0000256" key="1">
    <source>
        <dbReference type="ARBA" id="ARBA00001974"/>
    </source>
</evidence>
<dbReference type="InterPro" id="IPR009075">
    <property type="entry name" value="AcylCo_DH/oxidase_C"/>
</dbReference>
<evidence type="ECO:0000256" key="4">
    <source>
        <dbReference type="ARBA" id="ARBA00022827"/>
    </source>
</evidence>
<dbReference type="PANTHER" id="PTHR43884:SF20">
    <property type="entry name" value="ACYL-COA DEHYDROGENASE FADE28"/>
    <property type="match status" value="1"/>
</dbReference>
<dbReference type="InterPro" id="IPR006091">
    <property type="entry name" value="Acyl-CoA_Oxase/DH_mid-dom"/>
</dbReference>
<keyword evidence="3" id="KW-0285">Flavoprotein</keyword>
<comment type="similarity">
    <text evidence="2">Belongs to the acyl-CoA dehydrogenase family.</text>
</comment>
<dbReference type="Gene3D" id="1.20.140.10">
    <property type="entry name" value="Butyryl-CoA Dehydrogenase, subunit A, domain 3"/>
    <property type="match status" value="1"/>
</dbReference>
<evidence type="ECO:0000313" key="10">
    <source>
        <dbReference type="Proteomes" id="UP000076825"/>
    </source>
</evidence>
<dbReference type="eggNOG" id="COG1960">
    <property type="taxonomic scope" value="Bacteria"/>
</dbReference>
<proteinExistence type="inferred from homology"/>
<keyword evidence="4" id="KW-0274">FAD</keyword>
<keyword evidence="10" id="KW-1185">Reference proteome</keyword>
<dbReference type="SUPFAM" id="SSF56645">
    <property type="entry name" value="Acyl-CoA dehydrogenase NM domain-like"/>
    <property type="match status" value="1"/>
</dbReference>
<dbReference type="SUPFAM" id="SSF47203">
    <property type="entry name" value="Acyl-CoA dehydrogenase C-terminal domain-like"/>
    <property type="match status" value="1"/>
</dbReference>
<comment type="cofactor">
    <cofactor evidence="1">
        <name>FAD</name>
        <dbReference type="ChEBI" id="CHEBI:57692"/>
    </cofactor>
</comment>
<dbReference type="KEGG" id="btrm:SAMEA390648702224"/>
<dbReference type="InterPro" id="IPR009100">
    <property type="entry name" value="AcylCoA_DH/oxidase_NM_dom_sf"/>
</dbReference>
<accession>A0A157SJ44</accession>
<reference evidence="9 10" key="1">
    <citation type="submission" date="2016-04" db="EMBL/GenBank/DDBJ databases">
        <authorList>
            <consortium name="Pathogen Informatics"/>
        </authorList>
    </citation>
    <scope>NUCLEOTIDE SEQUENCE [LARGE SCALE GENOMIC DNA]</scope>
    <source>
        <strain evidence="9 10">H044680328</strain>
    </source>
</reference>
<gene>
    <name evidence="9" type="ORF">SAMEA3906487_02224</name>
</gene>
<sequence length="377" mass="39642">MDFSLNDMQRMLQDSAETFAREHGEFERRRALLASEPGYAETDWALMAELGWFALLLPEDAGGIGGGPVETMLIMEALGRARASEPFFSTAVLGAGLLLRHGSAAQRERYLAPLAAGHCKVAWAHAEAGARDARYAVALAAQPQGGGFVLNGAKATVLDAPTADVFIVSARSAGAPGERDGLSLFLVPADAAGLSRRAFTTLDGGRAAHLTLTDVHVPAEALLGAGGSGADLVDDAYRHAIAALCAENLGAMQAMHDATLEYLKVRRQFGRPIGQFQALQHRQVDMYIALEEARSLTLAATMALADGLPEADRLLSMAKVQAGRSAKVVGQGAIQLHGGIGMTDELSVGAHFKRCTVIEALFGASRHHLARLATAAA</sequence>
<dbReference type="InterPro" id="IPR037069">
    <property type="entry name" value="AcylCoA_DH/ox_N_sf"/>
</dbReference>
<protein>
    <submittedName>
        <fullName evidence="9">Acyl-CoA dehydrogenase</fullName>
        <ecNumber evidence="9">1.3.8.1</ecNumber>
    </submittedName>
</protein>
<dbReference type="Gene3D" id="1.10.540.10">
    <property type="entry name" value="Acyl-CoA dehydrogenase/oxidase, N-terminal domain"/>
    <property type="match status" value="1"/>
</dbReference>
<dbReference type="AlphaFoldDB" id="A0A157SJ44"/>
<dbReference type="STRING" id="123899.SAMEA3906487_02224"/>
<dbReference type="EC" id="1.3.8.1" evidence="9"/>
<dbReference type="CDD" id="cd00567">
    <property type="entry name" value="ACAD"/>
    <property type="match status" value="1"/>
</dbReference>
<keyword evidence="5 9" id="KW-0560">Oxidoreductase</keyword>
<evidence type="ECO:0000256" key="5">
    <source>
        <dbReference type="ARBA" id="ARBA00023002"/>
    </source>
</evidence>
<dbReference type="EMBL" id="LT546645">
    <property type="protein sequence ID" value="SAI70470.1"/>
    <property type="molecule type" value="Genomic_DNA"/>
</dbReference>
<dbReference type="PATRIC" id="fig|123899.6.peg.2214"/>
<name>A0A157SJ44_9BORD</name>
<dbReference type="Proteomes" id="UP000076825">
    <property type="component" value="Chromosome 1"/>
</dbReference>
<dbReference type="InterPro" id="IPR036250">
    <property type="entry name" value="AcylCo_DH-like_C"/>
</dbReference>
<dbReference type="OrthoDB" id="9770681at2"/>
<organism evidence="9 10">
    <name type="scientific">Bordetella trematum</name>
    <dbReference type="NCBI Taxonomy" id="123899"/>
    <lineage>
        <taxon>Bacteria</taxon>
        <taxon>Pseudomonadati</taxon>
        <taxon>Pseudomonadota</taxon>
        <taxon>Betaproteobacteria</taxon>
        <taxon>Burkholderiales</taxon>
        <taxon>Alcaligenaceae</taxon>
        <taxon>Bordetella</taxon>
    </lineage>
</organism>
<evidence type="ECO:0000256" key="2">
    <source>
        <dbReference type="ARBA" id="ARBA00009347"/>
    </source>
</evidence>